<dbReference type="AlphaFoldDB" id="A0A0B0IBQ2"/>
<accession>A0A0B0IBQ2</accession>
<dbReference type="Pfam" id="PF16175">
    <property type="entry name" value="DUF4875"/>
    <property type="match status" value="1"/>
</dbReference>
<evidence type="ECO:0000256" key="1">
    <source>
        <dbReference type="SAM" id="SignalP"/>
    </source>
</evidence>
<feature type="domain" description="DUF4875" evidence="2">
    <location>
        <begin position="46"/>
        <end position="126"/>
    </location>
</feature>
<dbReference type="RefSeq" id="WP_034629141.1">
    <property type="nucleotide sequence ID" value="NZ_JRJU01000013.1"/>
</dbReference>
<evidence type="ECO:0000259" key="2">
    <source>
        <dbReference type="Pfam" id="PF16175"/>
    </source>
</evidence>
<gene>
    <name evidence="3" type="ORF">LQ50_11960</name>
</gene>
<dbReference type="InterPro" id="IPR032383">
    <property type="entry name" value="DUF4875"/>
</dbReference>
<proteinExistence type="predicted"/>
<dbReference type="OrthoDB" id="2961216at2"/>
<organism evidence="3 4">
    <name type="scientific">Halalkalibacter okhensis</name>
    <dbReference type="NCBI Taxonomy" id="333138"/>
    <lineage>
        <taxon>Bacteria</taxon>
        <taxon>Bacillati</taxon>
        <taxon>Bacillota</taxon>
        <taxon>Bacilli</taxon>
        <taxon>Bacillales</taxon>
        <taxon>Bacillaceae</taxon>
        <taxon>Halalkalibacter</taxon>
    </lineage>
</organism>
<evidence type="ECO:0000313" key="3">
    <source>
        <dbReference type="EMBL" id="KHF39998.1"/>
    </source>
</evidence>
<dbReference type="EMBL" id="JRJU01000013">
    <property type="protein sequence ID" value="KHF39998.1"/>
    <property type="molecule type" value="Genomic_DNA"/>
</dbReference>
<dbReference type="STRING" id="333138.LQ50_11960"/>
<comment type="caution">
    <text evidence="3">The sequence shown here is derived from an EMBL/GenBank/DDBJ whole genome shotgun (WGS) entry which is preliminary data.</text>
</comment>
<name>A0A0B0IBQ2_9BACI</name>
<feature type="signal peptide" evidence="1">
    <location>
        <begin position="1"/>
        <end position="28"/>
    </location>
</feature>
<dbReference type="Proteomes" id="UP000030832">
    <property type="component" value="Unassembled WGS sequence"/>
</dbReference>
<dbReference type="eggNOG" id="ENOG5033JEM">
    <property type="taxonomic scope" value="Bacteria"/>
</dbReference>
<keyword evidence="4" id="KW-1185">Reference proteome</keyword>
<keyword evidence="1" id="KW-0732">Signal</keyword>
<reference evidence="3 4" key="1">
    <citation type="submission" date="2014-09" db="EMBL/GenBank/DDBJ databases">
        <title>Genome sequencing and annotation of Bacillus Okhensis strain Kh10-101T.</title>
        <authorList>
            <person name="Prakash J.S."/>
        </authorList>
    </citation>
    <scope>NUCLEOTIDE SEQUENCE [LARGE SCALE GENOMIC DNA]</scope>
    <source>
        <strain evidence="4">Kh10-101T</strain>
    </source>
</reference>
<protein>
    <recommendedName>
        <fullName evidence="2">DUF4875 domain-containing protein</fullName>
    </recommendedName>
</protein>
<sequence>MNRKKKMMYRSFLLISLLLVWTCAEATATTTTEKEMAEENQQGVPSYTIVEEEDLSNGNTIRFAYWVVPSNIYIGKEAIEAIVMDVVEEAKEGKEFNAVVVWVIDDERQVGKGYTLAKFEYAPKGDWTKAADVVAGDYSTHEFVFDFGSATGKKLPKDYEQGEYPTAEELDVYFYWTTLVYNEGMDDEEAVIRTAEKFGITQEEADEIIMKVNYR</sequence>
<evidence type="ECO:0000313" key="4">
    <source>
        <dbReference type="Proteomes" id="UP000030832"/>
    </source>
</evidence>
<feature type="chain" id="PRO_5002055362" description="DUF4875 domain-containing protein" evidence="1">
    <location>
        <begin position="29"/>
        <end position="215"/>
    </location>
</feature>